<keyword evidence="1" id="KW-0479">Metal-binding</keyword>
<organism evidence="3 5">
    <name type="scientific">Rotaria sordida</name>
    <dbReference type="NCBI Taxonomy" id="392033"/>
    <lineage>
        <taxon>Eukaryota</taxon>
        <taxon>Metazoa</taxon>
        <taxon>Spiralia</taxon>
        <taxon>Gnathifera</taxon>
        <taxon>Rotifera</taxon>
        <taxon>Eurotatoria</taxon>
        <taxon>Bdelloidea</taxon>
        <taxon>Philodinida</taxon>
        <taxon>Philodinidae</taxon>
        <taxon>Rotaria</taxon>
    </lineage>
</organism>
<gene>
    <name evidence="3" type="ORF">PYM288_LOCUS30000</name>
    <name evidence="4" type="ORF">PYM288_LOCUS34613</name>
</gene>
<name>A0A815DY60_9BILA</name>
<keyword evidence="1" id="KW-0863">Zinc-finger</keyword>
<accession>A0A815DY60</accession>
<feature type="domain" description="SWIM-type" evidence="2">
    <location>
        <begin position="48"/>
        <end position="81"/>
    </location>
</feature>
<dbReference type="PANTHER" id="PTHR21540">
    <property type="entry name" value="RING FINGER AND SWIM DOMAIN-CONTAINING PROTEIN 2"/>
    <property type="match status" value="1"/>
</dbReference>
<evidence type="ECO:0000313" key="5">
    <source>
        <dbReference type="Proteomes" id="UP000663854"/>
    </source>
</evidence>
<dbReference type="InterPro" id="IPR007527">
    <property type="entry name" value="Znf_SWIM"/>
</dbReference>
<dbReference type="GO" id="GO:0008270">
    <property type="term" value="F:zinc ion binding"/>
    <property type="evidence" value="ECO:0007669"/>
    <property type="project" value="UniProtKB-KW"/>
</dbReference>
<evidence type="ECO:0000256" key="1">
    <source>
        <dbReference type="PROSITE-ProRule" id="PRU00325"/>
    </source>
</evidence>
<dbReference type="EMBL" id="CAJNOH010002614">
    <property type="protein sequence ID" value="CAF1302751.1"/>
    <property type="molecule type" value="Genomic_DNA"/>
</dbReference>
<evidence type="ECO:0000313" key="4">
    <source>
        <dbReference type="EMBL" id="CAF1396757.1"/>
    </source>
</evidence>
<dbReference type="PANTHER" id="PTHR21540:SF3">
    <property type="entry name" value="E3 UBIQUITIN-PROTEIN LIGASE ZSWIM2"/>
    <property type="match status" value="1"/>
</dbReference>
<keyword evidence="1" id="KW-0862">Zinc</keyword>
<reference evidence="3" key="1">
    <citation type="submission" date="2021-02" db="EMBL/GenBank/DDBJ databases">
        <authorList>
            <person name="Nowell W R."/>
        </authorList>
    </citation>
    <scope>NUCLEOTIDE SEQUENCE</scope>
</reference>
<sequence>MSRSLPYCLECFEKCLQAQDDALSSTFFILRQTGPTAFVIKEDDERIFKVFLGDQHQCTCNVFQRDRDLCKHLCWLLLKRFRVSRTNPML</sequence>
<dbReference type="InterPro" id="IPR039903">
    <property type="entry name" value="Zswim2"/>
</dbReference>
<evidence type="ECO:0000313" key="3">
    <source>
        <dbReference type="EMBL" id="CAF1302751.1"/>
    </source>
</evidence>
<dbReference type="Proteomes" id="UP000663854">
    <property type="component" value="Unassembled WGS sequence"/>
</dbReference>
<proteinExistence type="predicted"/>
<dbReference type="Pfam" id="PF04434">
    <property type="entry name" value="SWIM"/>
    <property type="match status" value="1"/>
</dbReference>
<dbReference type="PROSITE" id="PS50966">
    <property type="entry name" value="ZF_SWIM"/>
    <property type="match status" value="1"/>
</dbReference>
<protein>
    <recommendedName>
        <fullName evidence="2">SWIM-type domain-containing protein</fullName>
    </recommendedName>
</protein>
<comment type="caution">
    <text evidence="3">The sequence shown here is derived from an EMBL/GenBank/DDBJ whole genome shotgun (WGS) entry which is preliminary data.</text>
</comment>
<dbReference type="AlphaFoldDB" id="A0A815DY60"/>
<dbReference type="GO" id="GO:0061630">
    <property type="term" value="F:ubiquitin protein ligase activity"/>
    <property type="evidence" value="ECO:0007669"/>
    <property type="project" value="InterPro"/>
</dbReference>
<evidence type="ECO:0000259" key="2">
    <source>
        <dbReference type="PROSITE" id="PS50966"/>
    </source>
</evidence>
<dbReference type="EMBL" id="CAJNOH010005374">
    <property type="protein sequence ID" value="CAF1396757.1"/>
    <property type="molecule type" value="Genomic_DNA"/>
</dbReference>